<reference evidence="7" key="1">
    <citation type="submission" date="2021-01" db="UniProtKB">
        <authorList>
            <consortium name="EnsemblPlants"/>
        </authorList>
    </citation>
    <scope>IDENTIFICATION</scope>
</reference>
<feature type="signal peptide" evidence="6">
    <location>
        <begin position="1"/>
        <end position="17"/>
    </location>
</feature>
<dbReference type="AlphaFoldDB" id="A0A7N0V0S9"/>
<evidence type="ECO:0000256" key="5">
    <source>
        <dbReference type="ARBA" id="ARBA00022729"/>
    </source>
</evidence>
<accession>A0A7N0V0S9</accession>
<keyword evidence="8" id="KW-1185">Reference proteome</keyword>
<evidence type="ECO:0000256" key="4">
    <source>
        <dbReference type="ARBA" id="ARBA00022525"/>
    </source>
</evidence>
<dbReference type="PANTHER" id="PTHR31232">
    <property type="match status" value="1"/>
</dbReference>
<organism evidence="7 8">
    <name type="scientific">Kalanchoe fedtschenkoi</name>
    <name type="common">Lavender scallops</name>
    <name type="synonym">South American air plant</name>
    <dbReference type="NCBI Taxonomy" id="63787"/>
    <lineage>
        <taxon>Eukaryota</taxon>
        <taxon>Viridiplantae</taxon>
        <taxon>Streptophyta</taxon>
        <taxon>Embryophyta</taxon>
        <taxon>Tracheophyta</taxon>
        <taxon>Spermatophyta</taxon>
        <taxon>Magnoliopsida</taxon>
        <taxon>eudicotyledons</taxon>
        <taxon>Gunneridae</taxon>
        <taxon>Pentapetalae</taxon>
        <taxon>Saxifragales</taxon>
        <taxon>Crassulaceae</taxon>
        <taxon>Kalanchoe</taxon>
    </lineage>
</organism>
<evidence type="ECO:0000256" key="3">
    <source>
        <dbReference type="ARBA" id="ARBA00022471"/>
    </source>
</evidence>
<dbReference type="InterPro" id="IPR010264">
    <property type="entry name" value="Self-incomp_S1"/>
</dbReference>
<dbReference type="GO" id="GO:0060320">
    <property type="term" value="P:rejection of self pollen"/>
    <property type="evidence" value="ECO:0007669"/>
    <property type="project" value="UniProtKB-KW"/>
</dbReference>
<evidence type="ECO:0000256" key="6">
    <source>
        <dbReference type="RuleBase" id="RU367044"/>
    </source>
</evidence>
<comment type="subcellular location">
    <subcellularLocation>
        <location evidence="1 6">Secreted</location>
    </subcellularLocation>
</comment>
<dbReference type="GO" id="GO:0005576">
    <property type="term" value="C:extracellular region"/>
    <property type="evidence" value="ECO:0007669"/>
    <property type="project" value="UniProtKB-SubCell"/>
</dbReference>
<protein>
    <recommendedName>
        <fullName evidence="6">S-protein homolog</fullName>
    </recommendedName>
</protein>
<feature type="chain" id="PRO_5029938321" description="S-protein homolog" evidence="6">
    <location>
        <begin position="18"/>
        <end position="134"/>
    </location>
</feature>
<evidence type="ECO:0000256" key="2">
    <source>
        <dbReference type="ARBA" id="ARBA00005581"/>
    </source>
</evidence>
<name>A0A7N0V0S9_KALFE</name>
<keyword evidence="3 6" id="KW-0713">Self-incompatibility</keyword>
<keyword evidence="4 6" id="KW-0964">Secreted</keyword>
<keyword evidence="5 6" id="KW-0732">Signal</keyword>
<dbReference type="Gramene" id="Kaladp0095s0445.1.v1.1">
    <property type="protein sequence ID" value="Kaladp0095s0445.1.v1.1.CDS.1"/>
    <property type="gene ID" value="Kaladp0095s0445.v1.1"/>
</dbReference>
<dbReference type="Pfam" id="PF05938">
    <property type="entry name" value="Self-incomp_S1"/>
    <property type="match status" value="1"/>
</dbReference>
<evidence type="ECO:0000256" key="1">
    <source>
        <dbReference type="ARBA" id="ARBA00004613"/>
    </source>
</evidence>
<evidence type="ECO:0000313" key="7">
    <source>
        <dbReference type="EnsemblPlants" id="Kaladp0095s0445.1.v1.1.CDS.1"/>
    </source>
</evidence>
<sequence length="134" mass="15590">MLLIMTLICLWLSISCAESGADLEWPKTHVKLFNMAESRSDMVVHCWSSEDDLGFHTIKFNEFYGFSFRHNITCTTKFACMVKFGNGGQNFFYGYHCQRDAKACGRRCEWSLYEDEACRWDTDCYGYIDTPPLL</sequence>
<evidence type="ECO:0000313" key="8">
    <source>
        <dbReference type="Proteomes" id="UP000594263"/>
    </source>
</evidence>
<dbReference type="OMA" id="YEDEACR"/>
<proteinExistence type="inferred from homology"/>
<dbReference type="Proteomes" id="UP000594263">
    <property type="component" value="Unplaced"/>
</dbReference>
<dbReference type="PANTHER" id="PTHR31232:SF43">
    <property type="entry name" value="S-PROTEIN HOMOLOG 29-RELATED"/>
    <property type="match status" value="1"/>
</dbReference>
<dbReference type="EnsemblPlants" id="Kaladp0095s0445.1.v1.1">
    <property type="protein sequence ID" value="Kaladp0095s0445.1.v1.1.CDS.1"/>
    <property type="gene ID" value="Kaladp0095s0445.v1.1"/>
</dbReference>
<comment type="similarity">
    <text evidence="2 6">Belongs to the plant self-incompatibility (S1) protein family.</text>
</comment>